<organism evidence="6 7">
    <name type="scientific">Peribacillus saganii</name>
    <dbReference type="NCBI Taxonomy" id="2303992"/>
    <lineage>
        <taxon>Bacteria</taxon>
        <taxon>Bacillati</taxon>
        <taxon>Bacillota</taxon>
        <taxon>Bacilli</taxon>
        <taxon>Bacillales</taxon>
        <taxon>Bacillaceae</taxon>
        <taxon>Peribacillus</taxon>
    </lineage>
</organism>
<proteinExistence type="inferred from homology"/>
<dbReference type="Pfam" id="PF03323">
    <property type="entry name" value="GerA"/>
    <property type="match status" value="1"/>
</dbReference>
<protein>
    <submittedName>
        <fullName evidence="6">Spore germination protein</fullName>
    </submittedName>
</protein>
<sequence length="514" mass="57724">MRRKIFKRILKKIKTPTPNPPEVSSHGDIALKKQNIKETLDQNLKIFKYLYTVPDNVDVKIREITIPSLNRNAAILYIASISDVIDIEERILHPLLHHSDGSGKIENIVSAQTLKTAQKIEDIVNEVNGGVTALFVDGDRQCYLMEMQNFQSRSIGMAENEVVLKGPKESFTEKAIINISLVRKLIRDENLVAERTVISKRSNNGLFMLYVKDLVNDELLNEVKSRISKLDLAAVHSISFVEQLIEERKSSLFPTVLYTERPDRASAFLEEGHIVLMLDSSPACLIVPTTFWAHFHNPEEHYLRYPYGNFTRLLRFLALFIALFISPLYVAIANYHSGMIPPDLLLAIAATREKVPFPAIIEIIMMEFAFELIREAGLRVPSPIGPTIGIVGALILGQAAVQANIISPLVIIIVALGGLTSFAINDVNLNYTVRLMKFIFIFAAGILGVYGLTASFILCLFYMVSIKSFGVPYLAPYTPTYRSSEDIVTRKRIGSERFRPGYLKPKDSIKKGEV</sequence>
<accession>A0A372LJ20</accession>
<keyword evidence="5" id="KW-0812">Transmembrane</keyword>
<feature type="transmembrane region" description="Helical" evidence="5">
    <location>
        <begin position="439"/>
        <end position="464"/>
    </location>
</feature>
<evidence type="ECO:0000256" key="4">
    <source>
        <dbReference type="PIRNR" id="PIRNR005690"/>
    </source>
</evidence>
<comment type="caution">
    <text evidence="6">The sequence shown here is derived from an EMBL/GenBank/DDBJ whole genome shotgun (WGS) entry which is preliminary data.</text>
</comment>
<evidence type="ECO:0000256" key="1">
    <source>
        <dbReference type="ARBA" id="ARBA00004141"/>
    </source>
</evidence>
<dbReference type="Proteomes" id="UP000264541">
    <property type="component" value="Unassembled WGS sequence"/>
</dbReference>
<dbReference type="InterPro" id="IPR050768">
    <property type="entry name" value="UPF0353/GerABKA_families"/>
</dbReference>
<gene>
    <name evidence="6" type="ORF">D0469_17345</name>
</gene>
<keyword evidence="5" id="KW-1133">Transmembrane helix</keyword>
<dbReference type="AlphaFoldDB" id="A0A372LJ20"/>
<comment type="similarity">
    <text evidence="2 4">Belongs to the GerABKA family.</text>
</comment>
<dbReference type="RefSeq" id="WP_117327981.1">
    <property type="nucleotide sequence ID" value="NZ_QVTE01000051.1"/>
</dbReference>
<feature type="transmembrane region" description="Helical" evidence="5">
    <location>
        <begin position="380"/>
        <end position="399"/>
    </location>
</feature>
<evidence type="ECO:0000313" key="7">
    <source>
        <dbReference type="Proteomes" id="UP000264541"/>
    </source>
</evidence>
<dbReference type="PANTHER" id="PTHR22550">
    <property type="entry name" value="SPORE GERMINATION PROTEIN"/>
    <property type="match status" value="1"/>
</dbReference>
<name>A0A372LJ20_9BACI</name>
<dbReference type="EMBL" id="QVTE01000051">
    <property type="protein sequence ID" value="RFU66397.1"/>
    <property type="molecule type" value="Genomic_DNA"/>
</dbReference>
<reference evidence="6 7" key="1">
    <citation type="submission" date="2018-08" db="EMBL/GenBank/DDBJ databases">
        <title>Bacillus chawlae sp. nov., Bacillus glennii sp. nov., and Bacillus saganii sp. nov. Isolated from the Vehicle Assembly Building at Kennedy Space Center where the Viking Spacecraft were Assembled.</title>
        <authorList>
            <person name="Seuylemezian A."/>
            <person name="Vaishampayan P."/>
        </authorList>
    </citation>
    <scope>NUCLEOTIDE SEQUENCE [LARGE SCALE GENOMIC DNA]</scope>
    <source>
        <strain evidence="6 7">V47-23a</strain>
    </source>
</reference>
<dbReference type="InterPro" id="IPR004995">
    <property type="entry name" value="Spore_Ger"/>
</dbReference>
<feature type="transmembrane region" description="Helical" evidence="5">
    <location>
        <begin position="313"/>
        <end position="335"/>
    </location>
</feature>
<dbReference type="PIRSF" id="PIRSF005690">
    <property type="entry name" value="GerBA"/>
    <property type="match status" value="1"/>
</dbReference>
<dbReference type="OrthoDB" id="9772630at2"/>
<evidence type="ECO:0000256" key="5">
    <source>
        <dbReference type="SAM" id="Phobius"/>
    </source>
</evidence>
<comment type="subcellular location">
    <subcellularLocation>
        <location evidence="4">Cell membrane</location>
    </subcellularLocation>
    <subcellularLocation>
        <location evidence="1">Membrane</location>
        <topology evidence="1">Multi-pass membrane protein</topology>
    </subcellularLocation>
</comment>
<dbReference type="GO" id="GO:0005886">
    <property type="term" value="C:plasma membrane"/>
    <property type="evidence" value="ECO:0007669"/>
    <property type="project" value="UniProtKB-SubCell"/>
</dbReference>
<feature type="transmembrane region" description="Helical" evidence="5">
    <location>
        <begin position="405"/>
        <end position="427"/>
    </location>
</feature>
<evidence type="ECO:0000256" key="3">
    <source>
        <dbReference type="ARBA" id="ARBA00023136"/>
    </source>
</evidence>
<keyword evidence="7" id="KW-1185">Reference proteome</keyword>
<keyword evidence="3 4" id="KW-0472">Membrane</keyword>
<evidence type="ECO:0000313" key="6">
    <source>
        <dbReference type="EMBL" id="RFU66397.1"/>
    </source>
</evidence>
<evidence type="ECO:0000256" key="2">
    <source>
        <dbReference type="ARBA" id="ARBA00005278"/>
    </source>
</evidence>
<dbReference type="GO" id="GO:0009847">
    <property type="term" value="P:spore germination"/>
    <property type="evidence" value="ECO:0007669"/>
    <property type="project" value="UniProtKB-UniRule"/>
</dbReference>
<dbReference type="PANTHER" id="PTHR22550:SF5">
    <property type="entry name" value="LEUCINE ZIPPER PROTEIN 4"/>
    <property type="match status" value="1"/>
</dbReference>